<evidence type="ECO:0000313" key="2">
    <source>
        <dbReference type="EMBL" id="DAD19799.1"/>
    </source>
</evidence>
<reference evidence="2 3" key="1">
    <citation type="journal article" date="2020" name="Mol. Biol. Evol.">
        <title>Distinct Expression and Methylation Patterns for Genes with Different Fates following a Single Whole-Genome Duplication in Flowering Plants.</title>
        <authorList>
            <person name="Shi T."/>
            <person name="Rahmani R.S."/>
            <person name="Gugger P.F."/>
            <person name="Wang M."/>
            <person name="Li H."/>
            <person name="Zhang Y."/>
            <person name="Li Z."/>
            <person name="Wang Q."/>
            <person name="Van de Peer Y."/>
            <person name="Marchal K."/>
            <person name="Chen J."/>
        </authorList>
    </citation>
    <scope>NUCLEOTIDE SEQUENCE [LARGE SCALE GENOMIC DNA]</scope>
    <source>
        <tissue evidence="2">Leaf</tissue>
    </source>
</reference>
<protein>
    <submittedName>
        <fullName evidence="2">Uncharacterized protein</fullName>
    </submittedName>
</protein>
<dbReference type="Proteomes" id="UP000607653">
    <property type="component" value="Unassembled WGS sequence"/>
</dbReference>
<accession>A0A822XL53</accession>
<evidence type="ECO:0000256" key="1">
    <source>
        <dbReference type="SAM" id="MobiDB-lite"/>
    </source>
</evidence>
<comment type="caution">
    <text evidence="2">The sequence shown here is derived from an EMBL/GenBank/DDBJ whole genome shotgun (WGS) entry which is preliminary data.</text>
</comment>
<gene>
    <name evidence="2" type="ORF">HUJ06_021262</name>
</gene>
<keyword evidence="3" id="KW-1185">Reference proteome</keyword>
<proteinExistence type="predicted"/>
<feature type="region of interest" description="Disordered" evidence="1">
    <location>
        <begin position="81"/>
        <end position="100"/>
    </location>
</feature>
<sequence length="125" mass="13604">MGSVSKAALLVHYSFHFQILRPTGFVYKEDLFLSSPGTLISIAPWESGLGRVSQTLLARHKAFNLEGDEWLNKEDGVVDQSLRSDVPPSQRSDCTNLPSNGGGHCPPVNSKNYAIAGHHHIHTAA</sequence>
<dbReference type="EMBL" id="DUZY01000001">
    <property type="protein sequence ID" value="DAD19799.1"/>
    <property type="molecule type" value="Genomic_DNA"/>
</dbReference>
<evidence type="ECO:0000313" key="3">
    <source>
        <dbReference type="Proteomes" id="UP000607653"/>
    </source>
</evidence>
<feature type="compositionally biased region" description="Polar residues" evidence="1">
    <location>
        <begin position="81"/>
        <end position="99"/>
    </location>
</feature>
<name>A0A822XL53_NELNU</name>
<organism evidence="2 3">
    <name type="scientific">Nelumbo nucifera</name>
    <name type="common">Sacred lotus</name>
    <dbReference type="NCBI Taxonomy" id="4432"/>
    <lineage>
        <taxon>Eukaryota</taxon>
        <taxon>Viridiplantae</taxon>
        <taxon>Streptophyta</taxon>
        <taxon>Embryophyta</taxon>
        <taxon>Tracheophyta</taxon>
        <taxon>Spermatophyta</taxon>
        <taxon>Magnoliopsida</taxon>
        <taxon>Proteales</taxon>
        <taxon>Nelumbonaceae</taxon>
        <taxon>Nelumbo</taxon>
    </lineage>
</organism>
<dbReference type="AlphaFoldDB" id="A0A822XL53"/>